<dbReference type="PANTHER" id="PTHR11360:SF284">
    <property type="entry name" value="EG:103B4.3 PROTEIN-RELATED"/>
    <property type="match status" value="1"/>
</dbReference>
<dbReference type="GO" id="GO:0022857">
    <property type="term" value="F:transmembrane transporter activity"/>
    <property type="evidence" value="ECO:0007669"/>
    <property type="project" value="InterPro"/>
</dbReference>
<dbReference type="InterPro" id="IPR011701">
    <property type="entry name" value="MFS"/>
</dbReference>
<feature type="transmembrane region" description="Helical" evidence="2">
    <location>
        <begin position="257"/>
        <end position="282"/>
    </location>
</feature>
<dbReference type="Pfam" id="PF07690">
    <property type="entry name" value="MFS_1"/>
    <property type="match status" value="2"/>
</dbReference>
<feature type="transmembrane region" description="Helical" evidence="2">
    <location>
        <begin position="166"/>
        <end position="187"/>
    </location>
</feature>
<feature type="transmembrane region" description="Helical" evidence="2">
    <location>
        <begin position="411"/>
        <end position="433"/>
    </location>
</feature>
<gene>
    <name evidence="4" type="ORF">METZ01_LOCUS17259</name>
</gene>
<feature type="transmembrane region" description="Helical" evidence="2">
    <location>
        <begin position="103"/>
        <end position="121"/>
    </location>
</feature>
<feature type="region of interest" description="Disordered" evidence="1">
    <location>
        <begin position="446"/>
        <end position="467"/>
    </location>
</feature>
<accession>A0A381PBQ3</accession>
<dbReference type="CDD" id="cd17355">
    <property type="entry name" value="MFS_YcxA_like"/>
    <property type="match status" value="1"/>
</dbReference>
<organism evidence="4">
    <name type="scientific">marine metagenome</name>
    <dbReference type="NCBI Taxonomy" id="408172"/>
    <lineage>
        <taxon>unclassified sequences</taxon>
        <taxon>metagenomes</taxon>
        <taxon>ecological metagenomes</taxon>
    </lineage>
</organism>
<feature type="transmembrane region" description="Helical" evidence="2">
    <location>
        <begin position="193"/>
        <end position="212"/>
    </location>
</feature>
<feature type="transmembrane region" description="Helical" evidence="2">
    <location>
        <begin position="127"/>
        <end position="154"/>
    </location>
</feature>
<dbReference type="InterPro" id="IPR050327">
    <property type="entry name" value="Proton-linked_MCT"/>
</dbReference>
<keyword evidence="2" id="KW-0812">Transmembrane</keyword>
<name>A0A381PBQ3_9ZZZZ</name>
<evidence type="ECO:0000313" key="4">
    <source>
        <dbReference type="EMBL" id="SUZ64405.1"/>
    </source>
</evidence>
<feature type="transmembrane region" description="Helical" evidence="2">
    <location>
        <begin position="66"/>
        <end position="91"/>
    </location>
</feature>
<evidence type="ECO:0000259" key="3">
    <source>
        <dbReference type="PROSITE" id="PS50850"/>
    </source>
</evidence>
<dbReference type="AlphaFoldDB" id="A0A381PBQ3"/>
<feature type="transmembrane region" description="Helical" evidence="2">
    <location>
        <begin position="294"/>
        <end position="313"/>
    </location>
</feature>
<evidence type="ECO:0000256" key="2">
    <source>
        <dbReference type="SAM" id="Phobius"/>
    </source>
</evidence>
<feature type="domain" description="Major facilitator superfamily (MFS) profile" evidence="3">
    <location>
        <begin position="1"/>
        <end position="437"/>
    </location>
</feature>
<dbReference type="InterPro" id="IPR020846">
    <property type="entry name" value="MFS_dom"/>
</dbReference>
<dbReference type="InterPro" id="IPR036259">
    <property type="entry name" value="MFS_trans_sf"/>
</dbReference>
<dbReference type="EMBL" id="UINC01000933">
    <property type="protein sequence ID" value="SUZ64405.1"/>
    <property type="molecule type" value="Genomic_DNA"/>
</dbReference>
<evidence type="ECO:0000256" key="1">
    <source>
        <dbReference type="SAM" id="MobiDB-lite"/>
    </source>
</evidence>
<keyword evidence="2" id="KW-0472">Membrane</keyword>
<dbReference type="PANTHER" id="PTHR11360">
    <property type="entry name" value="MONOCARBOXYLATE TRANSPORTER"/>
    <property type="match status" value="1"/>
</dbReference>
<feature type="transmembrane region" description="Helical" evidence="2">
    <location>
        <begin position="29"/>
        <end position="46"/>
    </location>
</feature>
<dbReference type="PROSITE" id="PS50850">
    <property type="entry name" value="MFS"/>
    <property type="match status" value="1"/>
</dbReference>
<dbReference type="Gene3D" id="1.20.1250.20">
    <property type="entry name" value="MFS general substrate transporter like domains"/>
    <property type="match status" value="2"/>
</dbReference>
<feature type="transmembrane region" description="Helical" evidence="2">
    <location>
        <begin position="383"/>
        <end position="405"/>
    </location>
</feature>
<keyword evidence="2" id="KW-1133">Transmembrane helix</keyword>
<sequence>MYNEPLIGRDWMLRFGLNPAGFAIGRRNVHYSWVIVAVASIMWMTSSGMRFAASLLVDEFNKPEQFGWSIGAITVGFTIQWVMSGTLGPVCGWLGDRYGVRRVMWVGAVLFIIGMVLTAFMQNLWQFYLYFGVLLAAGMAAFQVTLVSGVTLWFRKQLGLAMGILQALQGLGTAAAILIVFILFDLFGLRMTFLIPGIAGGAILLFLVRYFYNEPADIGLRQWGAPDDEPIRSMQNNDIAKMRTNVFLKQAQRTSAFWNLVGIHFWGCAGHNVILILLVAMATDEGGANLAKGTAVAVYITLTVVSTITRFAVPVLADRFGAKTIMKICFSAQTFPLLLLLISQDVSTYFIFAVLFGIGMGGEMTAFVIINRQYYGDAPTGTTYGWQMAGAGVGMAIGPVLGGFLRDWTGAYDWSILLSFGLSAAAVVSIFFLPSTHEHQLPNWEDALPPEARTSGVTNIPAVSADD</sequence>
<proteinExistence type="predicted"/>
<reference evidence="4" key="1">
    <citation type="submission" date="2018-05" db="EMBL/GenBank/DDBJ databases">
        <authorList>
            <person name="Lanie J.A."/>
            <person name="Ng W.-L."/>
            <person name="Kazmierczak K.M."/>
            <person name="Andrzejewski T.M."/>
            <person name="Davidsen T.M."/>
            <person name="Wayne K.J."/>
            <person name="Tettelin H."/>
            <person name="Glass J.I."/>
            <person name="Rusch D."/>
            <person name="Podicherti R."/>
            <person name="Tsui H.-C.T."/>
            <person name="Winkler M.E."/>
        </authorList>
    </citation>
    <scope>NUCLEOTIDE SEQUENCE</scope>
</reference>
<dbReference type="SUPFAM" id="SSF103473">
    <property type="entry name" value="MFS general substrate transporter"/>
    <property type="match status" value="1"/>
</dbReference>
<protein>
    <recommendedName>
        <fullName evidence="3">Major facilitator superfamily (MFS) profile domain-containing protein</fullName>
    </recommendedName>
</protein>